<comment type="caution">
    <text evidence="1">The sequence shown here is derived from an EMBL/GenBank/DDBJ whole genome shotgun (WGS) entry which is preliminary data.</text>
</comment>
<reference evidence="2" key="1">
    <citation type="journal article" date="2023" name="Nat. Plants">
        <title>Single-cell RNA sequencing provides a high-resolution roadmap for understanding the multicellular compartmentation of specialized metabolism.</title>
        <authorList>
            <person name="Sun S."/>
            <person name="Shen X."/>
            <person name="Li Y."/>
            <person name="Li Y."/>
            <person name="Wang S."/>
            <person name="Li R."/>
            <person name="Zhang H."/>
            <person name="Shen G."/>
            <person name="Guo B."/>
            <person name="Wei J."/>
            <person name="Xu J."/>
            <person name="St-Pierre B."/>
            <person name="Chen S."/>
            <person name="Sun C."/>
        </authorList>
    </citation>
    <scope>NUCLEOTIDE SEQUENCE [LARGE SCALE GENOMIC DNA]</scope>
</reference>
<organism evidence="1 2">
    <name type="scientific">Catharanthus roseus</name>
    <name type="common">Madagascar periwinkle</name>
    <name type="synonym">Vinca rosea</name>
    <dbReference type="NCBI Taxonomy" id="4058"/>
    <lineage>
        <taxon>Eukaryota</taxon>
        <taxon>Viridiplantae</taxon>
        <taxon>Streptophyta</taxon>
        <taxon>Embryophyta</taxon>
        <taxon>Tracheophyta</taxon>
        <taxon>Spermatophyta</taxon>
        <taxon>Magnoliopsida</taxon>
        <taxon>eudicotyledons</taxon>
        <taxon>Gunneridae</taxon>
        <taxon>Pentapetalae</taxon>
        <taxon>asterids</taxon>
        <taxon>lamiids</taxon>
        <taxon>Gentianales</taxon>
        <taxon>Apocynaceae</taxon>
        <taxon>Rauvolfioideae</taxon>
        <taxon>Vinceae</taxon>
        <taxon>Catharanthinae</taxon>
        <taxon>Catharanthus</taxon>
    </lineage>
</organism>
<proteinExistence type="predicted"/>
<gene>
    <name evidence="1" type="ORF">M9H77_34299</name>
</gene>
<name>A0ACB9ZLM7_CATRO</name>
<keyword evidence="2" id="KW-1185">Reference proteome</keyword>
<accession>A0ACB9ZLM7</accession>
<protein>
    <submittedName>
        <fullName evidence="1">Uncharacterized protein</fullName>
    </submittedName>
</protein>
<dbReference type="EMBL" id="CM044708">
    <property type="protein sequence ID" value="KAI5648294.1"/>
    <property type="molecule type" value="Genomic_DNA"/>
</dbReference>
<evidence type="ECO:0000313" key="1">
    <source>
        <dbReference type="EMBL" id="KAI5648294.1"/>
    </source>
</evidence>
<dbReference type="Proteomes" id="UP001060085">
    <property type="component" value="Linkage Group LG08"/>
</dbReference>
<evidence type="ECO:0000313" key="2">
    <source>
        <dbReference type="Proteomes" id="UP001060085"/>
    </source>
</evidence>
<sequence>MMLELPRLTNSLRQPFDVDQAYLQRKAILQNLKSRSSSQSIQESELARKVVYNWDEASTEVRQVYKQFIAAVVELMDGVVTEEFREVALNVYRLFNRQLEEDEDEGDKRIAEKK</sequence>